<dbReference type="Proteomes" id="UP000523161">
    <property type="component" value="Unassembled WGS sequence"/>
</dbReference>
<keyword evidence="3" id="KW-1185">Reference proteome</keyword>
<dbReference type="InterPro" id="IPR052164">
    <property type="entry name" value="Anthracycline_SecMetBiosynth"/>
</dbReference>
<dbReference type="EMBL" id="JABSOD010000007">
    <property type="protein sequence ID" value="NRQ42773.1"/>
    <property type="molecule type" value="Genomic_DNA"/>
</dbReference>
<evidence type="ECO:0000313" key="2">
    <source>
        <dbReference type="EMBL" id="NRQ42773.1"/>
    </source>
</evidence>
<organism evidence="2 3">
    <name type="scientific">Rheinheimera lutimaris</name>
    <dbReference type="NCBI Taxonomy" id="2740584"/>
    <lineage>
        <taxon>Bacteria</taxon>
        <taxon>Pseudomonadati</taxon>
        <taxon>Pseudomonadota</taxon>
        <taxon>Gammaproteobacteria</taxon>
        <taxon>Chromatiales</taxon>
        <taxon>Chromatiaceae</taxon>
        <taxon>Rheinheimera</taxon>
    </lineage>
</organism>
<dbReference type="Gene3D" id="3.10.180.10">
    <property type="entry name" value="2,3-Dihydroxybiphenyl 1,2-Dioxygenase, domain 1"/>
    <property type="match status" value="1"/>
</dbReference>
<evidence type="ECO:0000259" key="1">
    <source>
        <dbReference type="PROSITE" id="PS51819"/>
    </source>
</evidence>
<dbReference type="PANTHER" id="PTHR33993">
    <property type="entry name" value="GLYOXALASE-RELATED"/>
    <property type="match status" value="1"/>
</dbReference>
<dbReference type="SUPFAM" id="SSF54593">
    <property type="entry name" value="Glyoxalase/Bleomycin resistance protein/Dihydroxybiphenyl dioxygenase"/>
    <property type="match status" value="1"/>
</dbReference>
<dbReference type="PANTHER" id="PTHR33993:SF2">
    <property type="entry name" value="VOC DOMAIN-CONTAINING PROTEIN"/>
    <property type="match status" value="1"/>
</dbReference>
<dbReference type="PROSITE" id="PS51819">
    <property type="entry name" value="VOC"/>
    <property type="match status" value="1"/>
</dbReference>
<dbReference type="InterPro" id="IPR029068">
    <property type="entry name" value="Glyas_Bleomycin-R_OHBP_Dase"/>
</dbReference>
<name>A0A7Y5AQQ3_9GAMM</name>
<protein>
    <submittedName>
        <fullName evidence="2">VOC family protein</fullName>
    </submittedName>
</protein>
<evidence type="ECO:0000313" key="3">
    <source>
        <dbReference type="Proteomes" id="UP000523161"/>
    </source>
</evidence>
<dbReference type="AlphaFoldDB" id="A0A7Y5AQQ3"/>
<gene>
    <name evidence="2" type="ORF">HRH59_09445</name>
</gene>
<accession>A0A7Y5AQQ3</accession>
<dbReference type="RefSeq" id="WP_173501016.1">
    <property type="nucleotide sequence ID" value="NZ_JABSOD010000007.1"/>
</dbReference>
<dbReference type="Pfam" id="PF00903">
    <property type="entry name" value="Glyoxalase"/>
    <property type="match status" value="1"/>
</dbReference>
<dbReference type="InterPro" id="IPR037523">
    <property type="entry name" value="VOC_core"/>
</dbReference>
<reference evidence="2 3" key="1">
    <citation type="submission" date="2020-06" db="EMBL/GenBank/DDBJ databases">
        <title>Rheinheimera sp. nov., a marine bacterium isolated from coastal.</title>
        <authorList>
            <person name="Yu Q."/>
            <person name="Qi Y."/>
            <person name="Pu J."/>
        </authorList>
    </citation>
    <scope>NUCLEOTIDE SEQUENCE [LARGE SCALE GENOMIC DNA]</scope>
    <source>
        <strain evidence="2 3">YQF-2</strain>
    </source>
</reference>
<dbReference type="InterPro" id="IPR004360">
    <property type="entry name" value="Glyas_Fos-R_dOase_dom"/>
</dbReference>
<comment type="caution">
    <text evidence="2">The sequence shown here is derived from an EMBL/GenBank/DDBJ whole genome shotgun (WGS) entry which is preliminary data.</text>
</comment>
<feature type="domain" description="VOC" evidence="1">
    <location>
        <begin position="6"/>
        <end position="123"/>
    </location>
</feature>
<dbReference type="CDD" id="cd07247">
    <property type="entry name" value="SgaA_N_like"/>
    <property type="match status" value="1"/>
</dbReference>
<proteinExistence type="predicted"/>
<sequence>MFNPNPVGWFEIAVTDMQRARHFYHHVFAVEFDMLEMGTDTMAMFPFDHSTPGSSGALVQGPDYEPCDKGTMVYFECADVATLLAKVEHGGGKLLLGKTSIGEHGFIGVFLDSEGNKVGMHSQQ</sequence>